<evidence type="ECO:0000313" key="1">
    <source>
        <dbReference type="EMBL" id="RDI38428.1"/>
    </source>
</evidence>
<comment type="caution">
    <text evidence="1">The sequence shown here is derived from an EMBL/GenBank/DDBJ whole genome shotgun (WGS) entry which is preliminary data.</text>
</comment>
<dbReference type="EMBL" id="QQAY01000018">
    <property type="protein sequence ID" value="RDI38428.1"/>
    <property type="molecule type" value="Genomic_DNA"/>
</dbReference>
<reference evidence="1 2" key="1">
    <citation type="submission" date="2018-07" db="EMBL/GenBank/DDBJ databases">
        <title>Genomic Encyclopedia of Type Strains, Phase IV (KMG-IV): sequencing the most valuable type-strain genomes for metagenomic binning, comparative biology and taxonomic classification.</title>
        <authorList>
            <person name="Goeker M."/>
        </authorList>
    </citation>
    <scope>NUCLEOTIDE SEQUENCE [LARGE SCALE GENOMIC DNA]</scope>
    <source>
        <strain evidence="1 2">DSM 25281</strain>
    </source>
</reference>
<sequence length="61" mass="6576">MLTYRKCAERSLPASSCWSWIMKSGSALVCPDPHKTELEGNPDFRRGTAYDLEGLGAGAGS</sequence>
<dbReference type="AlphaFoldDB" id="A0A370G3S3"/>
<evidence type="ECO:0000313" key="2">
    <source>
        <dbReference type="Proteomes" id="UP000255326"/>
    </source>
</evidence>
<keyword evidence="2" id="KW-1185">Reference proteome</keyword>
<protein>
    <submittedName>
        <fullName evidence="1">Uncharacterized protein</fullName>
    </submittedName>
</protein>
<accession>A0A370G3S3</accession>
<name>A0A370G3S3_9BACI</name>
<dbReference type="Proteomes" id="UP000255326">
    <property type="component" value="Unassembled WGS sequence"/>
</dbReference>
<organism evidence="1 2">
    <name type="scientific">Falsibacillus pallidus</name>
    <dbReference type="NCBI Taxonomy" id="493781"/>
    <lineage>
        <taxon>Bacteria</taxon>
        <taxon>Bacillati</taxon>
        <taxon>Bacillota</taxon>
        <taxon>Bacilli</taxon>
        <taxon>Bacillales</taxon>
        <taxon>Bacillaceae</taxon>
        <taxon>Falsibacillus</taxon>
    </lineage>
</organism>
<gene>
    <name evidence="1" type="ORF">DFR59_11850</name>
</gene>
<proteinExistence type="predicted"/>